<dbReference type="NCBIfam" id="TIGR00070">
    <property type="entry name" value="hisG"/>
    <property type="match status" value="1"/>
</dbReference>
<dbReference type="STRING" id="882378.RBRH_02294"/>
<evidence type="ECO:0000256" key="9">
    <source>
        <dbReference type="ARBA" id="ARBA00022605"/>
    </source>
</evidence>
<evidence type="ECO:0000313" key="18">
    <source>
        <dbReference type="EMBL" id="CBW74629.1"/>
    </source>
</evidence>
<comment type="function">
    <text evidence="15 16">Catalyzes the condensation of ATP and 5-phosphoribose 1-diphosphate to form N'-(5'-phosphoribosyl)-ATP (PR-ATP). Has a crucial role in the pathway because the rate of histidine biosynthesis seems to be controlled primarily by regulation of HisG enzymatic activity.</text>
</comment>
<organism evidence="18 19">
    <name type="scientific">Mycetohabitans rhizoxinica (strain DSM 19002 / CIP 109453 / HKI 454)</name>
    <name type="common">Paraburkholderia rhizoxinica</name>
    <dbReference type="NCBI Taxonomy" id="882378"/>
    <lineage>
        <taxon>Bacteria</taxon>
        <taxon>Pseudomonadati</taxon>
        <taxon>Pseudomonadota</taxon>
        <taxon>Betaproteobacteria</taxon>
        <taxon>Burkholderiales</taxon>
        <taxon>Burkholderiaceae</taxon>
        <taxon>Mycetohabitans</taxon>
    </lineage>
</organism>
<evidence type="ECO:0000256" key="7">
    <source>
        <dbReference type="ARBA" id="ARBA00020998"/>
    </source>
</evidence>
<dbReference type="GO" id="GO:0003879">
    <property type="term" value="F:ATP phosphoribosyltransferase activity"/>
    <property type="evidence" value="ECO:0007669"/>
    <property type="project" value="UniProtKB-UniRule"/>
</dbReference>
<evidence type="ECO:0000313" key="19">
    <source>
        <dbReference type="Proteomes" id="UP000007437"/>
    </source>
</evidence>
<dbReference type="EC" id="2.4.2.17" evidence="6 16"/>
<evidence type="ECO:0000256" key="11">
    <source>
        <dbReference type="ARBA" id="ARBA00022679"/>
    </source>
</evidence>
<dbReference type="InterPro" id="IPR018198">
    <property type="entry name" value="ATP_PRibTrfase_CS"/>
</dbReference>
<comment type="subcellular location">
    <subcellularLocation>
        <location evidence="2 16">Cytoplasm</location>
    </subcellularLocation>
</comment>
<reference evidence="18 19" key="1">
    <citation type="journal article" date="2011" name="J. Bacteriol.">
        <title>Complete genome sequence of Burkholderia rhizoxinica, an endosymbiont of Rhizopus microsporus.</title>
        <authorList>
            <person name="Lackner G."/>
            <person name="Moebius N."/>
            <person name="Partida-Martinez L."/>
            <person name="Hertweck C."/>
        </authorList>
    </citation>
    <scope>NUCLEOTIDE SEQUENCE [LARGE SCALE GENOMIC DNA]</scope>
    <source>
        <strain evidence="19">DSM 19002 / CIP 109453 / HKI 454</strain>
    </source>
</reference>
<evidence type="ECO:0000256" key="8">
    <source>
        <dbReference type="ARBA" id="ARBA00022490"/>
    </source>
</evidence>
<dbReference type="EMBL" id="FR687359">
    <property type="protein sequence ID" value="CBW74629.1"/>
    <property type="molecule type" value="Genomic_DNA"/>
</dbReference>
<keyword evidence="12 16" id="KW-0547">Nucleotide-binding</keyword>
<keyword evidence="11 16" id="KW-0808">Transferase</keyword>
<dbReference type="KEGG" id="brh:RBRH_02294"/>
<dbReference type="InterPro" id="IPR024893">
    <property type="entry name" value="ATP_PRibTrfase_HisG_short"/>
</dbReference>
<dbReference type="PANTHER" id="PTHR21403:SF8">
    <property type="entry name" value="ATP PHOSPHORIBOSYLTRANSFERASE"/>
    <property type="match status" value="1"/>
</dbReference>
<evidence type="ECO:0000256" key="10">
    <source>
        <dbReference type="ARBA" id="ARBA00022676"/>
    </source>
</evidence>
<evidence type="ECO:0000256" key="15">
    <source>
        <dbReference type="ARBA" id="ARBA00024861"/>
    </source>
</evidence>
<dbReference type="eggNOG" id="COG0040">
    <property type="taxonomic scope" value="Bacteria"/>
</dbReference>
<dbReference type="CDD" id="cd13595">
    <property type="entry name" value="PBP2_HisGs"/>
    <property type="match status" value="1"/>
</dbReference>
<dbReference type="Proteomes" id="UP000007437">
    <property type="component" value="Chromosome"/>
</dbReference>
<keyword evidence="14 16" id="KW-0368">Histidine biosynthesis</keyword>
<evidence type="ECO:0000256" key="5">
    <source>
        <dbReference type="ARBA" id="ARBA00011496"/>
    </source>
</evidence>
<comment type="subunit">
    <text evidence="5 16">Heteromultimer composed of HisG and HisZ subunits.</text>
</comment>
<dbReference type="AlphaFoldDB" id="E5APU7"/>
<gene>
    <name evidence="16" type="primary">hisG</name>
    <name evidence="18" type="ordered locus">RBRH_02294</name>
</gene>
<keyword evidence="13 16" id="KW-0067">ATP-binding</keyword>
<evidence type="ECO:0000256" key="14">
    <source>
        <dbReference type="ARBA" id="ARBA00023102"/>
    </source>
</evidence>
<comment type="pathway">
    <text evidence="3 16">Amino-acid biosynthesis; L-histidine biosynthesis; L-histidine from 5-phospho-alpha-D-ribose 1-diphosphate: step 1/9.</text>
</comment>
<accession>E5APU7</accession>
<dbReference type="GO" id="GO:0000105">
    <property type="term" value="P:L-histidine biosynthetic process"/>
    <property type="evidence" value="ECO:0007669"/>
    <property type="project" value="UniProtKB-UniRule"/>
</dbReference>
<evidence type="ECO:0000256" key="6">
    <source>
        <dbReference type="ARBA" id="ARBA00011946"/>
    </source>
</evidence>
<comment type="domain">
    <text evidence="16">Lacks the C-terminal regulatory region which is replaced by HisZ.</text>
</comment>
<evidence type="ECO:0000256" key="16">
    <source>
        <dbReference type="HAMAP-Rule" id="MF_01018"/>
    </source>
</evidence>
<evidence type="ECO:0000256" key="2">
    <source>
        <dbReference type="ARBA" id="ARBA00004496"/>
    </source>
</evidence>
<dbReference type="SUPFAM" id="SSF53850">
    <property type="entry name" value="Periplasmic binding protein-like II"/>
    <property type="match status" value="1"/>
</dbReference>
<protein>
    <recommendedName>
        <fullName evidence="7 16">ATP phosphoribosyltransferase</fullName>
        <shortName evidence="16">ATP-PRT</shortName>
        <shortName evidence="16">ATP-PRTase</shortName>
        <ecNumber evidence="6 16">2.4.2.17</ecNumber>
    </recommendedName>
</protein>
<dbReference type="FunFam" id="3.40.190.10:FF:000008">
    <property type="entry name" value="ATP phosphoribosyltransferase"/>
    <property type="match status" value="1"/>
</dbReference>
<evidence type="ECO:0000256" key="12">
    <source>
        <dbReference type="ARBA" id="ARBA00022741"/>
    </source>
</evidence>
<dbReference type="Pfam" id="PF01634">
    <property type="entry name" value="HisG"/>
    <property type="match status" value="1"/>
</dbReference>
<evidence type="ECO:0000256" key="13">
    <source>
        <dbReference type="ARBA" id="ARBA00022840"/>
    </source>
</evidence>
<dbReference type="GO" id="GO:0005524">
    <property type="term" value="F:ATP binding"/>
    <property type="evidence" value="ECO:0007669"/>
    <property type="project" value="UniProtKB-KW"/>
</dbReference>
<sequence length="248" mass="26057">MSTPASMPGALAPAVGPGVPLTLALSKGRIFEETLPLLAAAGITVTEDPESSRKLILPTTDPGLRVIIVRATDVPTYVEYGAADFGVAGKDVLLEHGGDGLYQPIDLNIARCRLSVAVPQGFDYANAVRQGARLRVATKYVSSAREHFAAKGVHVDLIKLYGSMELAPLVGLADAIVDLVSSGGTLRANNLVEVEQIMEISSRLVVNQAALKLKRTQLKPILEAFERASKSGAQAVAEHRADTGAPGV</sequence>
<keyword evidence="10 16" id="KW-0328">Glycosyltransferase</keyword>
<name>E5APU7_MYCRK</name>
<dbReference type="InterPro" id="IPR001348">
    <property type="entry name" value="ATP_PRibTrfase_HisG"/>
</dbReference>
<evidence type="ECO:0000259" key="17">
    <source>
        <dbReference type="Pfam" id="PF01634"/>
    </source>
</evidence>
<dbReference type="FunFam" id="3.40.190.10:FF:000011">
    <property type="entry name" value="ATP phosphoribosyltransferase"/>
    <property type="match status" value="1"/>
</dbReference>
<comment type="similarity">
    <text evidence="4 16">Belongs to the ATP phosphoribosyltransferase family. Short subfamily.</text>
</comment>
<dbReference type="GO" id="GO:0005737">
    <property type="term" value="C:cytoplasm"/>
    <property type="evidence" value="ECO:0007669"/>
    <property type="project" value="UniProtKB-SubCell"/>
</dbReference>
<dbReference type="HOGENOM" id="CLU_038115_2_0_4"/>
<evidence type="ECO:0000256" key="3">
    <source>
        <dbReference type="ARBA" id="ARBA00004667"/>
    </source>
</evidence>
<dbReference type="PROSITE" id="PS01316">
    <property type="entry name" value="ATP_P_PHORIBOSYLTR"/>
    <property type="match status" value="1"/>
</dbReference>
<evidence type="ECO:0000256" key="1">
    <source>
        <dbReference type="ARBA" id="ARBA00000915"/>
    </source>
</evidence>
<evidence type="ECO:0000256" key="4">
    <source>
        <dbReference type="ARBA" id="ARBA00009489"/>
    </source>
</evidence>
<comment type="catalytic activity">
    <reaction evidence="1 16">
        <text>1-(5-phospho-beta-D-ribosyl)-ATP + diphosphate = 5-phospho-alpha-D-ribose 1-diphosphate + ATP</text>
        <dbReference type="Rhea" id="RHEA:18473"/>
        <dbReference type="ChEBI" id="CHEBI:30616"/>
        <dbReference type="ChEBI" id="CHEBI:33019"/>
        <dbReference type="ChEBI" id="CHEBI:58017"/>
        <dbReference type="ChEBI" id="CHEBI:73183"/>
        <dbReference type="EC" id="2.4.2.17"/>
    </reaction>
</comment>
<dbReference type="UniPathway" id="UPA00031">
    <property type="reaction ID" value="UER00006"/>
</dbReference>
<dbReference type="Gene3D" id="3.40.190.10">
    <property type="entry name" value="Periplasmic binding protein-like II"/>
    <property type="match status" value="2"/>
</dbReference>
<dbReference type="InterPro" id="IPR013820">
    <property type="entry name" value="ATP_PRibTrfase_cat"/>
</dbReference>
<dbReference type="HAMAP" id="MF_01018">
    <property type="entry name" value="HisG_Short"/>
    <property type="match status" value="1"/>
</dbReference>
<feature type="domain" description="ATP phosphoribosyltransferase catalytic" evidence="17">
    <location>
        <begin position="70"/>
        <end position="226"/>
    </location>
</feature>
<keyword evidence="9 16" id="KW-0028">Amino-acid biosynthesis</keyword>
<dbReference type="PANTHER" id="PTHR21403">
    <property type="entry name" value="ATP PHOSPHORIBOSYLTRANSFERASE ATP-PRTASE"/>
    <property type="match status" value="1"/>
</dbReference>
<proteinExistence type="inferred from homology"/>
<keyword evidence="8 16" id="KW-0963">Cytoplasm</keyword>